<reference evidence="2 3" key="2">
    <citation type="journal article" date="2017" name="Front. Plant Sci.">
        <title>Gene Classification and Mining of Molecular Markers Useful in Red Clover (Trifolium pratense) Breeding.</title>
        <authorList>
            <person name="Istvanek J."/>
            <person name="Dluhosova J."/>
            <person name="Dluhos P."/>
            <person name="Patkova L."/>
            <person name="Nedelnik J."/>
            <person name="Repkova J."/>
        </authorList>
    </citation>
    <scope>NUCLEOTIDE SEQUENCE [LARGE SCALE GENOMIC DNA]</scope>
    <source>
        <strain evidence="3">cv. Tatra</strain>
        <tissue evidence="2">Young leaves</tissue>
    </source>
</reference>
<evidence type="ECO:0000313" key="2">
    <source>
        <dbReference type="EMBL" id="PNX55579.1"/>
    </source>
</evidence>
<comment type="caution">
    <text evidence="2">The sequence shown here is derived from an EMBL/GenBank/DDBJ whole genome shotgun (WGS) entry which is preliminary data.</text>
</comment>
<dbReference type="Proteomes" id="UP000236291">
    <property type="component" value="Unassembled WGS sequence"/>
</dbReference>
<protein>
    <submittedName>
        <fullName evidence="2">Uncharacterized protein</fullName>
    </submittedName>
</protein>
<dbReference type="PANTHER" id="PTHR33566:SF9">
    <property type="entry name" value="DEFECTIVE IN MERISTEM SILENCING PROTEIN"/>
    <property type="match status" value="1"/>
</dbReference>
<evidence type="ECO:0000313" key="3">
    <source>
        <dbReference type="Proteomes" id="UP000236291"/>
    </source>
</evidence>
<dbReference type="EMBL" id="ASHM01072044">
    <property type="protein sequence ID" value="PNX55579.1"/>
    <property type="molecule type" value="Genomic_DNA"/>
</dbReference>
<name>A0A2K3JNG1_TRIPR</name>
<keyword evidence="1" id="KW-0175">Coiled coil</keyword>
<dbReference type="PANTHER" id="PTHR33566">
    <property type="entry name" value="EN/SPM-LIKE TRANSPOSON-RELATED"/>
    <property type="match status" value="1"/>
</dbReference>
<dbReference type="STRING" id="57577.A0A2K3JNG1"/>
<gene>
    <name evidence="2" type="ORF">L195_g049208</name>
</gene>
<proteinExistence type="predicted"/>
<accession>A0A2K3JNG1</accession>
<reference evidence="2 3" key="1">
    <citation type="journal article" date="2014" name="Am. J. Bot.">
        <title>Genome assembly and annotation for red clover (Trifolium pratense; Fabaceae).</title>
        <authorList>
            <person name="Istvanek J."/>
            <person name="Jaros M."/>
            <person name="Krenek A."/>
            <person name="Repkova J."/>
        </authorList>
    </citation>
    <scope>NUCLEOTIDE SEQUENCE [LARGE SCALE GENOMIC DNA]</scope>
    <source>
        <strain evidence="3">cv. Tatra</strain>
        <tissue evidence="2">Young leaves</tissue>
    </source>
</reference>
<evidence type="ECO:0000256" key="1">
    <source>
        <dbReference type="SAM" id="Coils"/>
    </source>
</evidence>
<feature type="coiled-coil region" evidence="1">
    <location>
        <begin position="9"/>
        <end position="36"/>
    </location>
</feature>
<feature type="non-terminal residue" evidence="2">
    <location>
        <position position="110"/>
    </location>
</feature>
<organism evidence="2 3">
    <name type="scientific">Trifolium pratense</name>
    <name type="common">Red clover</name>
    <dbReference type="NCBI Taxonomy" id="57577"/>
    <lineage>
        <taxon>Eukaryota</taxon>
        <taxon>Viridiplantae</taxon>
        <taxon>Streptophyta</taxon>
        <taxon>Embryophyta</taxon>
        <taxon>Tracheophyta</taxon>
        <taxon>Spermatophyta</taxon>
        <taxon>Magnoliopsida</taxon>
        <taxon>eudicotyledons</taxon>
        <taxon>Gunneridae</taxon>
        <taxon>Pentapetalae</taxon>
        <taxon>rosids</taxon>
        <taxon>fabids</taxon>
        <taxon>Fabales</taxon>
        <taxon>Fabaceae</taxon>
        <taxon>Papilionoideae</taxon>
        <taxon>50 kb inversion clade</taxon>
        <taxon>NPAAA clade</taxon>
        <taxon>Hologalegina</taxon>
        <taxon>IRL clade</taxon>
        <taxon>Trifolieae</taxon>
        <taxon>Trifolium</taxon>
    </lineage>
</organism>
<dbReference type="AlphaFoldDB" id="A0A2K3JNG1"/>
<sequence length="110" mass="12203">MNLSDDDITESFKDQIKQHEDNIDFLNSQSNRLTDTVLDLQVSLGKYHSANVIKSENGNGAFHTEEETVEQILKKENSAAGIFCWIKANTQTSNLAFVKDTLGVVATLAK</sequence>